<dbReference type="OrthoDB" id="129353at2759"/>
<evidence type="ECO:0000256" key="4">
    <source>
        <dbReference type="SAM" id="MobiDB-lite"/>
    </source>
</evidence>
<dbReference type="EMBL" id="MCBR01021570">
    <property type="protein sequence ID" value="RKF54033.1"/>
    <property type="molecule type" value="Genomic_DNA"/>
</dbReference>
<reference evidence="6 7" key="1">
    <citation type="journal article" date="2018" name="BMC Genomics">
        <title>Comparative genome analyses reveal sequence features reflecting distinct modes of host-adaptation between dicot and monocot powdery mildew.</title>
        <authorList>
            <person name="Wu Y."/>
            <person name="Ma X."/>
            <person name="Pan Z."/>
            <person name="Kale S.D."/>
            <person name="Song Y."/>
            <person name="King H."/>
            <person name="Zhang Q."/>
            <person name="Presley C."/>
            <person name="Deng X."/>
            <person name="Wei C.I."/>
            <person name="Xiao S."/>
        </authorList>
    </citation>
    <scope>NUCLEOTIDE SEQUENCE [LARGE SCALE GENOMIC DNA]</scope>
    <source>
        <strain evidence="6">UCSC1</strain>
    </source>
</reference>
<feature type="compositionally biased region" description="Polar residues" evidence="4">
    <location>
        <begin position="400"/>
        <end position="411"/>
    </location>
</feature>
<dbReference type="GO" id="GO:0005634">
    <property type="term" value="C:nucleus"/>
    <property type="evidence" value="ECO:0007669"/>
    <property type="project" value="UniProtKB-SubCell"/>
</dbReference>
<evidence type="ECO:0000313" key="6">
    <source>
        <dbReference type="EMBL" id="RKF54033.1"/>
    </source>
</evidence>
<comment type="caution">
    <text evidence="6">The sequence shown here is derived from an EMBL/GenBank/DDBJ whole genome shotgun (WGS) entry which is preliminary data.</text>
</comment>
<comment type="subcellular location">
    <subcellularLocation>
        <location evidence="1">Nucleus</location>
    </subcellularLocation>
</comment>
<feature type="region of interest" description="Disordered" evidence="4">
    <location>
        <begin position="690"/>
        <end position="766"/>
    </location>
</feature>
<name>A0A420H9F5_9PEZI</name>
<dbReference type="Gene3D" id="3.40.50.10190">
    <property type="entry name" value="BRCT domain"/>
    <property type="match status" value="1"/>
</dbReference>
<evidence type="ECO:0000256" key="2">
    <source>
        <dbReference type="ARBA" id="ARBA00022763"/>
    </source>
</evidence>
<evidence type="ECO:0000259" key="5">
    <source>
        <dbReference type="PROSITE" id="PS50172"/>
    </source>
</evidence>
<dbReference type="CDD" id="cd17745">
    <property type="entry name" value="BRCT_p53bp1_rpt1"/>
    <property type="match status" value="1"/>
</dbReference>
<gene>
    <name evidence="6" type="ORF">GcC1_215024</name>
</gene>
<dbReference type="InterPro" id="IPR036420">
    <property type="entry name" value="BRCT_dom_sf"/>
</dbReference>
<proteinExistence type="predicted"/>
<feature type="region of interest" description="Disordered" evidence="4">
    <location>
        <begin position="313"/>
        <end position="341"/>
    </location>
</feature>
<dbReference type="PANTHER" id="PTHR15321">
    <property type="entry name" value="TUMOR SUPPRESSOR P53-BINDING PROTEIN 1"/>
    <property type="match status" value="1"/>
</dbReference>
<dbReference type="SUPFAM" id="SSF52113">
    <property type="entry name" value="BRCT domain"/>
    <property type="match status" value="1"/>
</dbReference>
<keyword evidence="2" id="KW-0227">DNA damage</keyword>
<organism evidence="6 7">
    <name type="scientific">Golovinomyces cichoracearum</name>
    <dbReference type="NCBI Taxonomy" id="62708"/>
    <lineage>
        <taxon>Eukaryota</taxon>
        <taxon>Fungi</taxon>
        <taxon>Dikarya</taxon>
        <taxon>Ascomycota</taxon>
        <taxon>Pezizomycotina</taxon>
        <taxon>Leotiomycetes</taxon>
        <taxon>Erysiphales</taxon>
        <taxon>Erysiphaceae</taxon>
        <taxon>Golovinomyces</taxon>
    </lineage>
</organism>
<dbReference type="InterPro" id="IPR001357">
    <property type="entry name" value="BRCT_dom"/>
</dbReference>
<evidence type="ECO:0000313" key="7">
    <source>
        <dbReference type="Proteomes" id="UP000285405"/>
    </source>
</evidence>
<dbReference type="PROSITE" id="PS50172">
    <property type="entry name" value="BRCT"/>
    <property type="match status" value="1"/>
</dbReference>
<accession>A0A420H9F5</accession>
<feature type="compositionally biased region" description="Polar residues" evidence="4">
    <location>
        <begin position="313"/>
        <end position="325"/>
    </location>
</feature>
<sequence length="1053" mass="117620">MNCSAEEAALLNHEQELDTQRCIALQRDLLSSSPFHTTQKNPVNILNVSSPSQKHIYEAGTFLKGRVLLHRKLIDNGDSNSQLPENITKRCPTYFTTTNNSSQTEQSTLRKTIVPCPWKSSISNDSLTQKSSMSMTQENPVTAYAHLFSATILDQPLSNSQDDNFAKITRNSSNKEHDTYSSKLISGLDKKDEIHDLSENSCAAPGFGMYNENQNPKMPQTPNLPSNPFKTKGSIMKKIELFAATQPSSINQRFASPTSSRPSPDAFNYLSSPTKLLRVNMSPLAGYTVESKILDFSVDNLAYHLPEIREDPMTSQENDCSISKDSNFHEPNKENIKVSTRSNELKEKSKIKLDKSIVHKSNEIRNKKYYDSDAPDQNIERKDQVIVLCSNEKIEPQLPKLQTQPIHSPNPSEKKPSIPSPNEALRDQSPFMPIKKRNLPSDEVETVPETSPLVQQPFQMKEVATVSSYEGEDLAKDEAPGFAKDLENEDAMRIHSSQVSLQNRHVSNKSRYSPRKAQIYNDKSTSISFSPPKKSGHITTAIDRDDSILSTERLKASNYVNHRSKFISIISHNLENYSIEDKAKSVSLDKNTSAKENFSNKSNEEFNQKKLCHAKLATGSFLVHKPIIQSEPTFKVTNDLKHVSSSHSFNSKAEFETRAKADITYSTDLSIPTSERSNSCFSLETNASTINKNSRSTSRRTQVCNSNTTSTKRKKKSDTTSNKSTTRKLIEVAGSVNAPSTRSSTRQSTVYTKKEDSEDPLSLDIAPAPPASLDSGLFSKMAFAVSFVKNDKEKNHVIQLISENGGLLLEHGFDPLFEPFSQTNSTFSNETLSLSKLGKSLNFAGVIADEYSRKTKYVQALALDLPCLSSRWIQACISKKKILDWSPYLLCAGKSAVLGNACRSRILQPYSATNAELSQTFAKRKKIFKGKSVLLVMGRGRTHGKRKTFDFLTRALGPCRVGKVADLAEARKILSGSHADDHHGWDLLHVHDNEKNLALIQDSVLGNGRKRKFVSIDQDQHHSSMPNAKRIRIITDEIMIQSLIFGELIDERI</sequence>
<dbReference type="Proteomes" id="UP000285405">
    <property type="component" value="Unassembled WGS sequence"/>
</dbReference>
<feature type="compositionally biased region" description="Basic and acidic residues" evidence="4">
    <location>
        <begin position="326"/>
        <end position="336"/>
    </location>
</feature>
<dbReference type="PANTHER" id="PTHR15321:SF3">
    <property type="entry name" value="TP53-BINDING PROTEIN 1"/>
    <property type="match status" value="1"/>
</dbReference>
<dbReference type="InterPro" id="IPR047249">
    <property type="entry name" value="BRCT_p53bp1-like_rpt1"/>
</dbReference>
<dbReference type="GO" id="GO:0042393">
    <property type="term" value="F:histone binding"/>
    <property type="evidence" value="ECO:0007669"/>
    <property type="project" value="TreeGrafter"/>
</dbReference>
<feature type="domain" description="BRCT" evidence="5">
    <location>
        <begin position="773"/>
        <end position="890"/>
    </location>
</feature>
<feature type="region of interest" description="Disordered" evidence="4">
    <location>
        <begin position="396"/>
        <end position="435"/>
    </location>
</feature>
<evidence type="ECO:0000256" key="1">
    <source>
        <dbReference type="ARBA" id="ARBA00004123"/>
    </source>
</evidence>
<evidence type="ECO:0000256" key="3">
    <source>
        <dbReference type="ARBA" id="ARBA00023242"/>
    </source>
</evidence>
<feature type="compositionally biased region" description="Polar residues" evidence="4">
    <location>
        <begin position="737"/>
        <end position="751"/>
    </location>
</feature>
<feature type="compositionally biased region" description="Polar residues" evidence="4">
    <location>
        <begin position="690"/>
        <end position="704"/>
    </location>
</feature>
<dbReference type="AlphaFoldDB" id="A0A420H9F5"/>
<dbReference type="GO" id="GO:0045944">
    <property type="term" value="P:positive regulation of transcription by RNA polymerase II"/>
    <property type="evidence" value="ECO:0007669"/>
    <property type="project" value="TreeGrafter"/>
</dbReference>
<dbReference type="GO" id="GO:0000077">
    <property type="term" value="P:DNA damage checkpoint signaling"/>
    <property type="evidence" value="ECO:0007669"/>
    <property type="project" value="TreeGrafter"/>
</dbReference>
<keyword evidence="3" id="KW-0539">Nucleus</keyword>
<dbReference type="InterPro" id="IPR047252">
    <property type="entry name" value="TP53BP1-like"/>
</dbReference>
<protein>
    <submittedName>
        <fullName evidence="6">Putative dna damage repair protein</fullName>
    </submittedName>
</protein>